<organism evidence="2 3">
    <name type="scientific">Botryobasidium botryosum (strain FD-172 SS1)</name>
    <dbReference type="NCBI Taxonomy" id="930990"/>
    <lineage>
        <taxon>Eukaryota</taxon>
        <taxon>Fungi</taxon>
        <taxon>Dikarya</taxon>
        <taxon>Basidiomycota</taxon>
        <taxon>Agaricomycotina</taxon>
        <taxon>Agaricomycetes</taxon>
        <taxon>Cantharellales</taxon>
        <taxon>Botryobasidiaceae</taxon>
        <taxon>Botryobasidium</taxon>
    </lineage>
</organism>
<feature type="region of interest" description="Disordered" evidence="1">
    <location>
        <begin position="1"/>
        <end position="40"/>
    </location>
</feature>
<protein>
    <submittedName>
        <fullName evidence="2">Uncharacterized protein</fullName>
    </submittedName>
</protein>
<name>A0A067MQ61_BOTB1</name>
<evidence type="ECO:0000256" key="1">
    <source>
        <dbReference type="SAM" id="MobiDB-lite"/>
    </source>
</evidence>
<dbReference type="AlphaFoldDB" id="A0A067MQ61"/>
<keyword evidence="3" id="KW-1185">Reference proteome</keyword>
<dbReference type="HOGENOM" id="CLU_2721884_0_0_1"/>
<dbReference type="Proteomes" id="UP000027195">
    <property type="component" value="Unassembled WGS sequence"/>
</dbReference>
<evidence type="ECO:0000313" key="3">
    <source>
        <dbReference type="Proteomes" id="UP000027195"/>
    </source>
</evidence>
<dbReference type="EMBL" id="KL198023">
    <property type="protein sequence ID" value="KDQ17719.1"/>
    <property type="molecule type" value="Genomic_DNA"/>
</dbReference>
<sequence>MLPPLARRCRGRQNSACGIKQQQKVSAPRRSAYDRGAPSRLPRKIERLPVLSHVRAEIDVPLVMPRPHRVSE</sequence>
<evidence type="ECO:0000313" key="2">
    <source>
        <dbReference type="EMBL" id="KDQ17719.1"/>
    </source>
</evidence>
<gene>
    <name evidence="2" type="ORF">BOTBODRAFT_581421</name>
</gene>
<accession>A0A067MQ61</accession>
<reference evidence="3" key="1">
    <citation type="journal article" date="2014" name="Proc. Natl. Acad. Sci. U.S.A.">
        <title>Extensive sampling of basidiomycete genomes demonstrates inadequacy of the white-rot/brown-rot paradigm for wood decay fungi.</title>
        <authorList>
            <person name="Riley R."/>
            <person name="Salamov A.A."/>
            <person name="Brown D.W."/>
            <person name="Nagy L.G."/>
            <person name="Floudas D."/>
            <person name="Held B.W."/>
            <person name="Levasseur A."/>
            <person name="Lombard V."/>
            <person name="Morin E."/>
            <person name="Otillar R."/>
            <person name="Lindquist E.A."/>
            <person name="Sun H."/>
            <person name="LaButti K.M."/>
            <person name="Schmutz J."/>
            <person name="Jabbour D."/>
            <person name="Luo H."/>
            <person name="Baker S.E."/>
            <person name="Pisabarro A.G."/>
            <person name="Walton J.D."/>
            <person name="Blanchette R.A."/>
            <person name="Henrissat B."/>
            <person name="Martin F."/>
            <person name="Cullen D."/>
            <person name="Hibbett D.S."/>
            <person name="Grigoriev I.V."/>
        </authorList>
    </citation>
    <scope>NUCLEOTIDE SEQUENCE [LARGE SCALE GENOMIC DNA]</scope>
    <source>
        <strain evidence="3">FD-172 SS1</strain>
    </source>
</reference>
<proteinExistence type="predicted"/>
<dbReference type="InParanoid" id="A0A067MQ61"/>
<feature type="compositionally biased region" description="Polar residues" evidence="1">
    <location>
        <begin position="12"/>
        <end position="25"/>
    </location>
</feature>